<reference evidence="1" key="2">
    <citation type="journal article" date="2022" name="New Phytol.">
        <title>Evolutionary transition to the ectomycorrhizal habit in the genomes of a hyperdiverse lineage of mushroom-forming fungi.</title>
        <authorList>
            <person name="Looney B."/>
            <person name="Miyauchi S."/>
            <person name="Morin E."/>
            <person name="Drula E."/>
            <person name="Courty P.E."/>
            <person name="Kohler A."/>
            <person name="Kuo A."/>
            <person name="LaButti K."/>
            <person name="Pangilinan J."/>
            <person name="Lipzen A."/>
            <person name="Riley R."/>
            <person name="Andreopoulos W."/>
            <person name="He G."/>
            <person name="Johnson J."/>
            <person name="Nolan M."/>
            <person name="Tritt A."/>
            <person name="Barry K.W."/>
            <person name="Grigoriev I.V."/>
            <person name="Nagy L.G."/>
            <person name="Hibbett D."/>
            <person name="Henrissat B."/>
            <person name="Matheny P.B."/>
            <person name="Labbe J."/>
            <person name="Martin F.M."/>
        </authorList>
    </citation>
    <scope>NUCLEOTIDE SEQUENCE</scope>
    <source>
        <strain evidence="1">HHB10654</strain>
    </source>
</reference>
<accession>A0ACB8SLR7</accession>
<reference evidence="1" key="1">
    <citation type="submission" date="2021-03" db="EMBL/GenBank/DDBJ databases">
        <authorList>
            <consortium name="DOE Joint Genome Institute"/>
            <person name="Ahrendt S."/>
            <person name="Looney B.P."/>
            <person name="Miyauchi S."/>
            <person name="Morin E."/>
            <person name="Drula E."/>
            <person name="Courty P.E."/>
            <person name="Chicoki N."/>
            <person name="Fauchery L."/>
            <person name="Kohler A."/>
            <person name="Kuo A."/>
            <person name="Labutti K."/>
            <person name="Pangilinan J."/>
            <person name="Lipzen A."/>
            <person name="Riley R."/>
            <person name="Andreopoulos W."/>
            <person name="He G."/>
            <person name="Johnson J."/>
            <person name="Barry K.W."/>
            <person name="Grigoriev I.V."/>
            <person name="Nagy L."/>
            <person name="Hibbett D."/>
            <person name="Henrissat B."/>
            <person name="Matheny P.B."/>
            <person name="Labbe J."/>
            <person name="Martin F."/>
        </authorList>
    </citation>
    <scope>NUCLEOTIDE SEQUENCE</scope>
    <source>
        <strain evidence="1">HHB10654</strain>
    </source>
</reference>
<comment type="caution">
    <text evidence="1">The sequence shown here is derived from an EMBL/GenBank/DDBJ whole genome shotgun (WGS) entry which is preliminary data.</text>
</comment>
<protein>
    <submittedName>
        <fullName evidence="1">Uncharacterized protein</fullName>
    </submittedName>
</protein>
<name>A0ACB8SLR7_9AGAM</name>
<evidence type="ECO:0000313" key="1">
    <source>
        <dbReference type="EMBL" id="KAI0057040.1"/>
    </source>
</evidence>
<keyword evidence="2" id="KW-1185">Reference proteome</keyword>
<dbReference type="Proteomes" id="UP000814140">
    <property type="component" value="Unassembled WGS sequence"/>
</dbReference>
<dbReference type="EMBL" id="MU277253">
    <property type="protein sequence ID" value="KAI0057040.1"/>
    <property type="molecule type" value="Genomic_DNA"/>
</dbReference>
<organism evidence="1 2">
    <name type="scientific">Artomyces pyxidatus</name>
    <dbReference type="NCBI Taxonomy" id="48021"/>
    <lineage>
        <taxon>Eukaryota</taxon>
        <taxon>Fungi</taxon>
        <taxon>Dikarya</taxon>
        <taxon>Basidiomycota</taxon>
        <taxon>Agaricomycotina</taxon>
        <taxon>Agaricomycetes</taxon>
        <taxon>Russulales</taxon>
        <taxon>Auriscalpiaceae</taxon>
        <taxon>Artomyces</taxon>
    </lineage>
</organism>
<gene>
    <name evidence="1" type="ORF">BV25DRAFT_1902896</name>
</gene>
<proteinExistence type="predicted"/>
<sequence length="325" mass="36579">MQNLTTPQSCIQAQGYQHLLYGTRLSLNTDSQCVMTETFSPLTIIAAAPGLRGQQYLSAAGMTIMYLDYLFTFPDELEVIWKGPFTQVKCLYVILRYGVGLAQPIFAYALSGLTRQDTPDSVCVTVIFVMATLALLTLTAGNYLMIVRIYTLWDHRKWVLRVVLAGFGICVCLTLGMLIPSVDTILRSVSGARFDNDIFHVCVIGVQPKFWVGIWVSQVAFDVFCLLLTVANAASRPRTVDVRLISDLRRDGLIFYVAIFSLRLLNVVLAAINRVHLFLMAITFVWSMTTVTVCRLVLRVERMIQKVGEDPRRFGHTSFELHFLD</sequence>
<evidence type="ECO:0000313" key="2">
    <source>
        <dbReference type="Proteomes" id="UP000814140"/>
    </source>
</evidence>